<sequence>MNKHLQHGGAVLAVLAAAGTAQAASLALNCGDSGKAGLEARRIKAMAAGVVKRQSKHVLQVEAAGKTLAFADKPPYDEPLDGERYAFCERKEGFILLAHANGDELTGKLVNEATGKVGPGGDAVLFSADRRAYLATSQDNGRDGASWTVYALDGRQSWTGGDYLLHPTKPDYKAAELSEARWEANGELSAQARCIQGNMAPWRVKLVKSGGAWNWHPHRKCPDA</sequence>
<comment type="caution">
    <text evidence="2">The sequence shown here is derived from an EMBL/GenBank/DDBJ whole genome shotgun (WGS) entry which is preliminary data.</text>
</comment>
<gene>
    <name evidence="2" type="ORF">F1735_26570</name>
</gene>
<organism evidence="2 3">
    <name type="scientific">Massilia genomosp. 1</name>
    <dbReference type="NCBI Taxonomy" id="2609280"/>
    <lineage>
        <taxon>Bacteria</taxon>
        <taxon>Pseudomonadati</taxon>
        <taxon>Pseudomonadota</taxon>
        <taxon>Betaproteobacteria</taxon>
        <taxon>Burkholderiales</taxon>
        <taxon>Oxalobacteraceae</taxon>
        <taxon>Telluria group</taxon>
        <taxon>Massilia</taxon>
    </lineage>
</organism>
<reference evidence="2 3" key="1">
    <citation type="submission" date="2019-10" db="EMBL/GenBank/DDBJ databases">
        <title>Taxonomy of Antarctic Massilia spp.: description of Massilia rubra sp. nov., Massilia aquatica sp. nov., Massilia mucilaginosa sp. nov., Massilia frigida sp. nov. isolated from streams, lakes and regoliths.</title>
        <authorList>
            <person name="Holochova P."/>
            <person name="Sedlacek I."/>
            <person name="Kralova S."/>
            <person name="Maslanova I."/>
            <person name="Busse H.-J."/>
            <person name="Stankova E."/>
            <person name="Vrbovska V."/>
            <person name="Kovarovic V."/>
            <person name="Bartak M."/>
            <person name="Svec P."/>
            <person name="Pantucek R."/>
        </authorList>
    </citation>
    <scope>NUCLEOTIDE SEQUENCE [LARGE SCALE GENOMIC DNA]</scope>
    <source>
        <strain evidence="2 3">CCM 8694</strain>
    </source>
</reference>
<protein>
    <submittedName>
        <fullName evidence="2">Uncharacterized protein</fullName>
    </submittedName>
</protein>
<feature type="chain" id="PRO_5045185114" evidence="1">
    <location>
        <begin position="24"/>
        <end position="224"/>
    </location>
</feature>
<dbReference type="EMBL" id="WHJF01000099">
    <property type="protein sequence ID" value="NHZ65822.1"/>
    <property type="molecule type" value="Genomic_DNA"/>
</dbReference>
<keyword evidence="3" id="KW-1185">Reference proteome</keyword>
<accession>A0ABX0MSU6</accession>
<evidence type="ECO:0000313" key="2">
    <source>
        <dbReference type="EMBL" id="NHZ65822.1"/>
    </source>
</evidence>
<feature type="signal peptide" evidence="1">
    <location>
        <begin position="1"/>
        <end position="23"/>
    </location>
</feature>
<keyword evidence="1" id="KW-0732">Signal</keyword>
<evidence type="ECO:0000256" key="1">
    <source>
        <dbReference type="SAM" id="SignalP"/>
    </source>
</evidence>
<name>A0ABX0MSU6_9BURK</name>
<dbReference type="Proteomes" id="UP000610594">
    <property type="component" value="Unassembled WGS sequence"/>
</dbReference>
<dbReference type="RefSeq" id="WP_167239753.1">
    <property type="nucleotide sequence ID" value="NZ_WHJF01000099.1"/>
</dbReference>
<proteinExistence type="predicted"/>
<evidence type="ECO:0000313" key="3">
    <source>
        <dbReference type="Proteomes" id="UP000610594"/>
    </source>
</evidence>